<comment type="catalytic activity">
    <reaction evidence="1">
        <text>S-ubiquitinyl-[E2 ubiquitin-conjugating enzyme]-L-cysteine + [acceptor protein]-L-lysine = [E2 ubiquitin-conjugating enzyme]-L-cysteine + N(6)-ubiquitinyl-[acceptor protein]-L-lysine.</text>
        <dbReference type="EC" id="2.3.2.27"/>
    </reaction>
</comment>
<evidence type="ECO:0000313" key="16">
    <source>
        <dbReference type="Proteomes" id="UP001396334"/>
    </source>
</evidence>
<keyword evidence="4" id="KW-0808">Transferase</keyword>
<evidence type="ECO:0000256" key="4">
    <source>
        <dbReference type="ARBA" id="ARBA00022679"/>
    </source>
</evidence>
<evidence type="ECO:0000256" key="1">
    <source>
        <dbReference type="ARBA" id="ARBA00000900"/>
    </source>
</evidence>
<keyword evidence="9 13" id="KW-1133">Transmembrane helix</keyword>
<evidence type="ECO:0000256" key="9">
    <source>
        <dbReference type="ARBA" id="ARBA00022989"/>
    </source>
</evidence>
<dbReference type="Proteomes" id="UP001396334">
    <property type="component" value="Unassembled WGS sequence"/>
</dbReference>
<evidence type="ECO:0000256" key="13">
    <source>
        <dbReference type="SAM" id="Phobius"/>
    </source>
</evidence>
<name>A0ABR2TMM7_9ROSI</name>
<evidence type="ECO:0000256" key="2">
    <source>
        <dbReference type="ARBA" id="ARBA00004167"/>
    </source>
</evidence>
<keyword evidence="12" id="KW-0863">Zinc-finger</keyword>
<feature type="transmembrane region" description="Helical" evidence="13">
    <location>
        <begin position="57"/>
        <end position="78"/>
    </location>
</feature>
<dbReference type="PANTHER" id="PTHR46905">
    <property type="entry name" value="RING-H2 FINGER PROTEIN ATL78"/>
    <property type="match status" value="1"/>
</dbReference>
<dbReference type="InterPro" id="IPR001841">
    <property type="entry name" value="Znf_RING"/>
</dbReference>
<evidence type="ECO:0000256" key="11">
    <source>
        <dbReference type="ARBA" id="ARBA00024209"/>
    </source>
</evidence>
<evidence type="ECO:0000256" key="5">
    <source>
        <dbReference type="ARBA" id="ARBA00022692"/>
    </source>
</evidence>
<dbReference type="Gene3D" id="3.30.40.10">
    <property type="entry name" value="Zinc/RING finger domain, C3HC4 (zinc finger)"/>
    <property type="match status" value="1"/>
</dbReference>
<dbReference type="CDD" id="cd16461">
    <property type="entry name" value="RING-H2_EL5-like"/>
    <property type="match status" value="1"/>
</dbReference>
<keyword evidence="16" id="KW-1185">Reference proteome</keyword>
<evidence type="ECO:0000256" key="8">
    <source>
        <dbReference type="ARBA" id="ARBA00022833"/>
    </source>
</evidence>
<dbReference type="EC" id="2.3.2.27" evidence="3"/>
<accession>A0ABR2TMM7</accession>
<keyword evidence="8" id="KW-0862">Zinc</keyword>
<evidence type="ECO:0000256" key="12">
    <source>
        <dbReference type="PROSITE-ProRule" id="PRU00175"/>
    </source>
</evidence>
<organism evidence="15 16">
    <name type="scientific">Hibiscus sabdariffa</name>
    <name type="common">roselle</name>
    <dbReference type="NCBI Taxonomy" id="183260"/>
    <lineage>
        <taxon>Eukaryota</taxon>
        <taxon>Viridiplantae</taxon>
        <taxon>Streptophyta</taxon>
        <taxon>Embryophyta</taxon>
        <taxon>Tracheophyta</taxon>
        <taxon>Spermatophyta</taxon>
        <taxon>Magnoliopsida</taxon>
        <taxon>eudicotyledons</taxon>
        <taxon>Gunneridae</taxon>
        <taxon>Pentapetalae</taxon>
        <taxon>rosids</taxon>
        <taxon>malvids</taxon>
        <taxon>Malvales</taxon>
        <taxon>Malvaceae</taxon>
        <taxon>Malvoideae</taxon>
        <taxon>Hibiscus</taxon>
    </lineage>
</organism>
<evidence type="ECO:0000256" key="10">
    <source>
        <dbReference type="ARBA" id="ARBA00023136"/>
    </source>
</evidence>
<keyword evidence="5 13" id="KW-0812">Transmembrane</keyword>
<comment type="subcellular location">
    <subcellularLocation>
        <location evidence="2">Membrane</location>
        <topology evidence="2">Single-pass membrane protein</topology>
    </subcellularLocation>
</comment>
<keyword evidence="10 13" id="KW-0472">Membrane</keyword>
<gene>
    <name evidence="15" type="ORF">V6N11_023386</name>
</gene>
<comment type="caution">
    <text evidence="15">The sequence shown here is derived from an EMBL/GenBank/DDBJ whole genome shotgun (WGS) entry which is preliminary data.</text>
</comment>
<keyword evidence="6" id="KW-0479">Metal-binding</keyword>
<evidence type="ECO:0000313" key="15">
    <source>
        <dbReference type="EMBL" id="KAK9038524.1"/>
    </source>
</evidence>
<evidence type="ECO:0000256" key="3">
    <source>
        <dbReference type="ARBA" id="ARBA00012483"/>
    </source>
</evidence>
<reference evidence="15 16" key="1">
    <citation type="journal article" date="2024" name="G3 (Bethesda)">
        <title>Genome assembly of Hibiscus sabdariffa L. provides insights into metabolisms of medicinal natural products.</title>
        <authorList>
            <person name="Kim T."/>
        </authorList>
    </citation>
    <scope>NUCLEOTIDE SEQUENCE [LARGE SCALE GENOMIC DNA]</scope>
    <source>
        <strain evidence="15">TK-2024</strain>
        <tissue evidence="15">Old leaves</tissue>
    </source>
</reference>
<evidence type="ECO:0000256" key="6">
    <source>
        <dbReference type="ARBA" id="ARBA00022723"/>
    </source>
</evidence>
<comment type="similarity">
    <text evidence="11">Belongs to the RING-type zinc finger family. ATL subfamily.</text>
</comment>
<dbReference type="PROSITE" id="PS50089">
    <property type="entry name" value="ZF_RING_2"/>
    <property type="match status" value="1"/>
</dbReference>
<dbReference type="InterPro" id="IPR044602">
    <property type="entry name" value="ATL10/ATL72-79-like"/>
</dbReference>
<dbReference type="PANTHER" id="PTHR46905:SF5">
    <property type="entry name" value="RING-TYPE E3 UBIQUITIN TRANSFERASE"/>
    <property type="match status" value="1"/>
</dbReference>
<evidence type="ECO:0000259" key="14">
    <source>
        <dbReference type="PROSITE" id="PS50089"/>
    </source>
</evidence>
<proteinExistence type="inferred from homology"/>
<protein>
    <recommendedName>
        <fullName evidence="3">RING-type E3 ubiquitin transferase</fullName>
        <ecNumber evidence="3">2.3.2.27</ecNumber>
    </recommendedName>
</protein>
<dbReference type="InterPro" id="IPR013083">
    <property type="entry name" value="Znf_RING/FYVE/PHD"/>
</dbReference>
<evidence type="ECO:0000256" key="7">
    <source>
        <dbReference type="ARBA" id="ARBA00022786"/>
    </source>
</evidence>
<dbReference type="SMART" id="SM00184">
    <property type="entry name" value="RING"/>
    <property type="match status" value="1"/>
</dbReference>
<dbReference type="Pfam" id="PF13639">
    <property type="entry name" value="zf-RING_2"/>
    <property type="match status" value="1"/>
</dbReference>
<dbReference type="SUPFAM" id="SSF57850">
    <property type="entry name" value="RING/U-box"/>
    <property type="match status" value="1"/>
</dbReference>
<sequence length="199" mass="21860">MSTSSTHPQLSQPLLGSLHPRKFLQHSPLYSTELSPMIFPARENNHVIIDNNYDADAIFVLSVLMCSVITSLGLFCIFKCAIRFLTSVAANGSSELAKAGVEKNVLKAFSAVKYASELKLAGLDSACVICLSEFVAGERLRIFPECNHGFHTRCIDEWLGSHASCPTCRHCLTETNRKTVVNCSRTEPLEQSVPVQESV</sequence>
<keyword evidence="7" id="KW-0833">Ubl conjugation pathway</keyword>
<dbReference type="EMBL" id="JBBPBN010000005">
    <property type="protein sequence ID" value="KAK9038524.1"/>
    <property type="molecule type" value="Genomic_DNA"/>
</dbReference>
<feature type="domain" description="RING-type" evidence="14">
    <location>
        <begin position="127"/>
        <end position="169"/>
    </location>
</feature>